<dbReference type="AlphaFoldDB" id="A0A1G2HEI8"/>
<dbReference type="CDD" id="cd01129">
    <property type="entry name" value="PulE-GspE-like"/>
    <property type="match status" value="1"/>
</dbReference>
<evidence type="ECO:0000259" key="4">
    <source>
        <dbReference type="SMART" id="SM00382"/>
    </source>
</evidence>
<gene>
    <name evidence="5" type="ORF">A2932_02340</name>
</gene>
<organism evidence="5 6">
    <name type="scientific">Candidatus Spechtbacteria bacterium RIFCSPLOWO2_01_FULL_46_10</name>
    <dbReference type="NCBI Taxonomy" id="1802163"/>
    <lineage>
        <taxon>Bacteria</taxon>
        <taxon>Candidatus Spechtiibacteriota</taxon>
    </lineage>
</organism>
<dbReference type="EMBL" id="MHOI01000033">
    <property type="protein sequence ID" value="OGZ60902.1"/>
    <property type="molecule type" value="Genomic_DNA"/>
</dbReference>
<evidence type="ECO:0000313" key="5">
    <source>
        <dbReference type="EMBL" id="OGZ60902.1"/>
    </source>
</evidence>
<dbReference type="SMART" id="SM00382">
    <property type="entry name" value="AAA"/>
    <property type="match status" value="1"/>
</dbReference>
<sequence length="430" mass="47131">MANQEISGSMQILESTVESFQKKIKGIDDIQRVLLGLESINASQVFEAVLSAALNLGASDVHIEPQEENTALRMRVDGVLRDAAVINGHLYKLILSRIKLLSGLKLNIHDSPQEGRFSVRLAGRDIEMRTSVLPSEYGEDIALRVLDPRFLLSLEELGMRRALQVRMDEELKNPQGLVLVTGPTGSGKTTTLYAFVQKLARGDIKIVTIEDPIEYHIEGVAQTQVDPDKGYTFEAGLRAILRQDPDVILVGELRERVSAEAALGAALAGKKVLATLHTQDAAGAVPRMSALGVNETAIASGLSAVISQRLVRSLCKECGKERILTEKEVKRFREILGNTEVSQISTRTKIYTAGVGCKACLGGYLGRIGIFEDIFFDKDLREVVKQRPTDDEIRDAAQKKGMSTMRQDAVLKILDGITTLEEAERVLGKL</sequence>
<feature type="domain" description="AAA+ ATPase" evidence="4">
    <location>
        <begin position="174"/>
        <end position="316"/>
    </location>
</feature>
<comment type="caution">
    <text evidence="5">The sequence shown here is derived from an EMBL/GenBank/DDBJ whole genome shotgun (WGS) entry which is preliminary data.</text>
</comment>
<comment type="similarity">
    <text evidence="1">Belongs to the GSP E family.</text>
</comment>
<evidence type="ECO:0000313" key="6">
    <source>
        <dbReference type="Proteomes" id="UP000179153"/>
    </source>
</evidence>
<accession>A0A1G2HEI8</accession>
<name>A0A1G2HEI8_9BACT</name>
<evidence type="ECO:0000256" key="3">
    <source>
        <dbReference type="ARBA" id="ARBA00022840"/>
    </source>
</evidence>
<dbReference type="Pfam" id="PF00437">
    <property type="entry name" value="T2SSE"/>
    <property type="match status" value="1"/>
</dbReference>
<protein>
    <recommendedName>
        <fullName evidence="4">AAA+ ATPase domain-containing protein</fullName>
    </recommendedName>
</protein>
<evidence type="ECO:0000256" key="1">
    <source>
        <dbReference type="ARBA" id="ARBA00006611"/>
    </source>
</evidence>
<dbReference type="PANTHER" id="PTHR30258">
    <property type="entry name" value="TYPE II SECRETION SYSTEM PROTEIN GSPE-RELATED"/>
    <property type="match status" value="1"/>
</dbReference>
<dbReference type="InterPro" id="IPR001482">
    <property type="entry name" value="T2SS/T4SS_dom"/>
</dbReference>
<dbReference type="Proteomes" id="UP000179153">
    <property type="component" value="Unassembled WGS sequence"/>
</dbReference>
<dbReference type="InterPro" id="IPR027417">
    <property type="entry name" value="P-loop_NTPase"/>
</dbReference>
<reference evidence="5 6" key="1">
    <citation type="journal article" date="2016" name="Nat. Commun.">
        <title>Thousands of microbial genomes shed light on interconnected biogeochemical processes in an aquifer system.</title>
        <authorList>
            <person name="Anantharaman K."/>
            <person name="Brown C.T."/>
            <person name="Hug L.A."/>
            <person name="Sharon I."/>
            <person name="Castelle C.J."/>
            <person name="Probst A.J."/>
            <person name="Thomas B.C."/>
            <person name="Singh A."/>
            <person name="Wilkins M.J."/>
            <person name="Karaoz U."/>
            <person name="Brodie E.L."/>
            <person name="Williams K.H."/>
            <person name="Hubbard S.S."/>
            <person name="Banfield J.F."/>
        </authorList>
    </citation>
    <scope>NUCLEOTIDE SEQUENCE [LARGE SCALE GENOMIC DNA]</scope>
</reference>
<evidence type="ECO:0000256" key="2">
    <source>
        <dbReference type="ARBA" id="ARBA00022741"/>
    </source>
</evidence>
<proteinExistence type="inferred from homology"/>
<dbReference type="STRING" id="1802163.A2932_02340"/>
<dbReference type="InterPro" id="IPR003593">
    <property type="entry name" value="AAA+_ATPase"/>
</dbReference>
<dbReference type="GO" id="GO:0016887">
    <property type="term" value="F:ATP hydrolysis activity"/>
    <property type="evidence" value="ECO:0007669"/>
    <property type="project" value="TreeGrafter"/>
</dbReference>
<dbReference type="PANTHER" id="PTHR30258:SF2">
    <property type="entry name" value="COMG OPERON PROTEIN 1"/>
    <property type="match status" value="1"/>
</dbReference>
<dbReference type="Gene3D" id="3.40.50.300">
    <property type="entry name" value="P-loop containing nucleotide triphosphate hydrolases"/>
    <property type="match status" value="1"/>
</dbReference>
<dbReference type="GO" id="GO:0005886">
    <property type="term" value="C:plasma membrane"/>
    <property type="evidence" value="ECO:0007669"/>
    <property type="project" value="TreeGrafter"/>
</dbReference>
<keyword evidence="3" id="KW-0067">ATP-binding</keyword>
<dbReference type="SUPFAM" id="SSF52540">
    <property type="entry name" value="P-loop containing nucleoside triphosphate hydrolases"/>
    <property type="match status" value="1"/>
</dbReference>
<dbReference type="Gene3D" id="3.30.450.90">
    <property type="match status" value="1"/>
</dbReference>
<dbReference type="GO" id="GO:0005524">
    <property type="term" value="F:ATP binding"/>
    <property type="evidence" value="ECO:0007669"/>
    <property type="project" value="UniProtKB-KW"/>
</dbReference>
<keyword evidence="2" id="KW-0547">Nucleotide-binding</keyword>